<keyword evidence="8" id="KW-0675">Receptor</keyword>
<dbReference type="Pfam" id="PF08263">
    <property type="entry name" value="LRRNT_2"/>
    <property type="match status" value="1"/>
</dbReference>
<keyword evidence="6" id="KW-1133">Transmembrane helix</keyword>
<dbReference type="PANTHER" id="PTHR47986">
    <property type="entry name" value="OSJNBA0070M12.3 PROTEIN"/>
    <property type="match status" value="1"/>
</dbReference>
<keyword evidence="7" id="KW-0472">Membrane</keyword>
<gene>
    <name evidence="12" type="ORF">L1049_007999</name>
</gene>
<dbReference type="InterPro" id="IPR052422">
    <property type="entry name" value="Auxin_Ser/Thr_Kinase"/>
</dbReference>
<feature type="domain" description="Leucine-rich repeat-containing N-terminal plant-type" evidence="11">
    <location>
        <begin position="34"/>
        <end position="72"/>
    </location>
</feature>
<evidence type="ECO:0000256" key="5">
    <source>
        <dbReference type="ARBA" id="ARBA00022737"/>
    </source>
</evidence>
<dbReference type="Gene3D" id="3.80.10.10">
    <property type="entry name" value="Ribonuclease Inhibitor"/>
    <property type="match status" value="1"/>
</dbReference>
<evidence type="ECO:0000313" key="12">
    <source>
        <dbReference type="EMBL" id="KAK9289839.1"/>
    </source>
</evidence>
<comment type="subcellular location">
    <subcellularLocation>
        <location evidence="1">Membrane</location>
        <topology evidence="1">Single-pass membrane protein</topology>
    </subcellularLocation>
</comment>
<evidence type="ECO:0000256" key="8">
    <source>
        <dbReference type="ARBA" id="ARBA00023170"/>
    </source>
</evidence>
<reference evidence="12 13" key="1">
    <citation type="journal article" date="2024" name="Plant J.">
        <title>Genome sequences and population genomics reveal climatic adaptation and genomic divergence between two closely related sweetgum species.</title>
        <authorList>
            <person name="Xu W.Q."/>
            <person name="Ren C.Q."/>
            <person name="Zhang X.Y."/>
            <person name="Comes H.P."/>
            <person name="Liu X.H."/>
            <person name="Li Y.G."/>
            <person name="Kettle C.J."/>
            <person name="Jalonen R."/>
            <person name="Gaisberger H."/>
            <person name="Ma Y.Z."/>
            <person name="Qiu Y.X."/>
        </authorList>
    </citation>
    <scope>NUCLEOTIDE SEQUENCE [LARGE SCALE GENOMIC DNA]</scope>
    <source>
        <strain evidence="12">Hangzhou</strain>
    </source>
</reference>
<evidence type="ECO:0000256" key="7">
    <source>
        <dbReference type="ARBA" id="ARBA00023136"/>
    </source>
</evidence>
<feature type="chain" id="PRO_5042945770" description="Leucine-rich repeat-containing N-terminal plant-type domain-containing protein" evidence="10">
    <location>
        <begin position="31"/>
        <end position="208"/>
    </location>
</feature>
<evidence type="ECO:0000256" key="1">
    <source>
        <dbReference type="ARBA" id="ARBA00004167"/>
    </source>
</evidence>
<dbReference type="PANTHER" id="PTHR47986:SF13">
    <property type="entry name" value="RECEPTOR PROTEIN KINASE TMK1-LIKE"/>
    <property type="match status" value="1"/>
</dbReference>
<keyword evidence="4 10" id="KW-0732">Signal</keyword>
<evidence type="ECO:0000256" key="6">
    <source>
        <dbReference type="ARBA" id="ARBA00022989"/>
    </source>
</evidence>
<evidence type="ECO:0000256" key="9">
    <source>
        <dbReference type="ARBA" id="ARBA00023180"/>
    </source>
</evidence>
<dbReference type="Proteomes" id="UP001415857">
    <property type="component" value="Unassembled WGS sequence"/>
</dbReference>
<keyword evidence="13" id="KW-1185">Reference proteome</keyword>
<evidence type="ECO:0000259" key="11">
    <source>
        <dbReference type="Pfam" id="PF08263"/>
    </source>
</evidence>
<keyword evidence="2" id="KW-0433">Leucine-rich repeat</keyword>
<dbReference type="EMBL" id="JBBPBK010000002">
    <property type="protein sequence ID" value="KAK9289839.1"/>
    <property type="molecule type" value="Genomic_DNA"/>
</dbReference>
<keyword evidence="5" id="KW-0677">Repeat</keyword>
<evidence type="ECO:0000256" key="2">
    <source>
        <dbReference type="ARBA" id="ARBA00022614"/>
    </source>
</evidence>
<organism evidence="12 13">
    <name type="scientific">Liquidambar formosana</name>
    <name type="common">Formosan gum</name>
    <dbReference type="NCBI Taxonomy" id="63359"/>
    <lineage>
        <taxon>Eukaryota</taxon>
        <taxon>Viridiplantae</taxon>
        <taxon>Streptophyta</taxon>
        <taxon>Embryophyta</taxon>
        <taxon>Tracheophyta</taxon>
        <taxon>Spermatophyta</taxon>
        <taxon>Magnoliopsida</taxon>
        <taxon>eudicotyledons</taxon>
        <taxon>Gunneridae</taxon>
        <taxon>Pentapetalae</taxon>
        <taxon>Saxifragales</taxon>
        <taxon>Altingiaceae</taxon>
        <taxon>Liquidambar</taxon>
    </lineage>
</organism>
<dbReference type="GO" id="GO:0016020">
    <property type="term" value="C:membrane"/>
    <property type="evidence" value="ECO:0007669"/>
    <property type="project" value="UniProtKB-SubCell"/>
</dbReference>
<name>A0AAP0X207_LIQFO</name>
<evidence type="ECO:0000256" key="4">
    <source>
        <dbReference type="ARBA" id="ARBA00022729"/>
    </source>
</evidence>
<accession>A0AAP0X207</accession>
<evidence type="ECO:0000313" key="13">
    <source>
        <dbReference type="Proteomes" id="UP001415857"/>
    </source>
</evidence>
<dbReference type="SUPFAM" id="SSF52058">
    <property type="entry name" value="L domain-like"/>
    <property type="match status" value="1"/>
</dbReference>
<sequence length="208" mass="22978">MVQHYRSAMEALRINLVLALLLFQVTVVFSITDSNDVDILNQFRKGLENPELLQWPENGDDPCGSGWKHVFCAGNRVSQIQVKGLGLKGPLPQNLNKLSRLENLGLQRNNFSGMIPSLSGLSELKFAYLDFNEFDSIPLDFFDGLVSLQVMALDYNDLNATAGWSLPVELQNSAQLRNLSCMSCNLVGPLPDFLGSMSSLAVLEIVSE</sequence>
<keyword evidence="9" id="KW-0325">Glycoprotein</keyword>
<dbReference type="InterPro" id="IPR013210">
    <property type="entry name" value="LRR_N_plant-typ"/>
</dbReference>
<protein>
    <recommendedName>
        <fullName evidence="11">Leucine-rich repeat-containing N-terminal plant-type domain-containing protein</fullName>
    </recommendedName>
</protein>
<evidence type="ECO:0000256" key="10">
    <source>
        <dbReference type="SAM" id="SignalP"/>
    </source>
</evidence>
<feature type="signal peptide" evidence="10">
    <location>
        <begin position="1"/>
        <end position="30"/>
    </location>
</feature>
<comment type="caution">
    <text evidence="12">The sequence shown here is derived from an EMBL/GenBank/DDBJ whole genome shotgun (WGS) entry which is preliminary data.</text>
</comment>
<dbReference type="InterPro" id="IPR032675">
    <property type="entry name" value="LRR_dom_sf"/>
</dbReference>
<proteinExistence type="predicted"/>
<evidence type="ECO:0000256" key="3">
    <source>
        <dbReference type="ARBA" id="ARBA00022692"/>
    </source>
</evidence>
<keyword evidence="3" id="KW-0812">Transmembrane</keyword>
<dbReference type="AlphaFoldDB" id="A0AAP0X207"/>